<dbReference type="CDD" id="cd00118">
    <property type="entry name" value="LysM"/>
    <property type="match status" value="1"/>
</dbReference>
<name>A0A2T5IQD6_9LACT</name>
<keyword evidence="6 11" id="KW-0732">Signal</keyword>
<dbReference type="InterPro" id="IPR025987">
    <property type="entry name" value="GW_dom"/>
</dbReference>
<protein>
    <recommendedName>
        <fullName evidence="9">Peptidoglycan hydrolase</fullName>
    </recommendedName>
</protein>
<organism evidence="14 15">
    <name type="scientific">Trichococcus patagoniensis</name>
    <dbReference type="NCBI Taxonomy" id="382641"/>
    <lineage>
        <taxon>Bacteria</taxon>
        <taxon>Bacillati</taxon>
        <taxon>Bacillota</taxon>
        <taxon>Bacilli</taxon>
        <taxon>Lactobacillales</taxon>
        <taxon>Carnobacteriaceae</taxon>
        <taxon>Trichococcus</taxon>
    </lineage>
</organism>
<feature type="domain" description="GW" evidence="12">
    <location>
        <begin position="846"/>
        <end position="921"/>
    </location>
</feature>
<dbReference type="Gene3D" id="2.30.30.170">
    <property type="match status" value="7"/>
</dbReference>
<evidence type="ECO:0000313" key="15">
    <source>
        <dbReference type="Proteomes" id="UP000244161"/>
    </source>
</evidence>
<evidence type="ECO:0000259" key="13">
    <source>
        <dbReference type="PROSITE" id="PS51782"/>
    </source>
</evidence>
<gene>
    <name evidence="14" type="ORF">C8U37_102150</name>
</gene>
<feature type="chain" id="PRO_5015470450" description="Peptidoglycan hydrolase" evidence="11">
    <location>
        <begin position="32"/>
        <end position="990"/>
    </location>
</feature>
<dbReference type="SUPFAM" id="SSF82057">
    <property type="entry name" value="Prokaryotic SH3-related domain"/>
    <property type="match status" value="7"/>
</dbReference>
<dbReference type="GO" id="GO:0031640">
    <property type="term" value="P:killing of cells of another organism"/>
    <property type="evidence" value="ECO:0007669"/>
    <property type="project" value="UniProtKB-KW"/>
</dbReference>
<evidence type="ECO:0000256" key="8">
    <source>
        <dbReference type="ARBA" id="ARBA00023316"/>
    </source>
</evidence>
<evidence type="ECO:0000256" key="5">
    <source>
        <dbReference type="ARBA" id="ARBA00022638"/>
    </source>
</evidence>
<comment type="subcellular location">
    <subcellularLocation>
        <location evidence="1">Secreted</location>
    </subcellularLocation>
</comment>
<evidence type="ECO:0000256" key="6">
    <source>
        <dbReference type="ARBA" id="ARBA00022729"/>
    </source>
</evidence>
<dbReference type="InterPro" id="IPR002901">
    <property type="entry name" value="MGlyc_endo_b_GlcNAc-like_dom"/>
</dbReference>
<evidence type="ECO:0000256" key="7">
    <source>
        <dbReference type="ARBA" id="ARBA00022801"/>
    </source>
</evidence>
<dbReference type="AlphaFoldDB" id="A0A2T5IQD6"/>
<dbReference type="SUPFAM" id="SSF54106">
    <property type="entry name" value="LysM domain"/>
    <property type="match status" value="1"/>
</dbReference>
<dbReference type="GO" id="GO:0042742">
    <property type="term" value="P:defense response to bacterium"/>
    <property type="evidence" value="ECO:0007669"/>
    <property type="project" value="UniProtKB-KW"/>
</dbReference>
<dbReference type="SMART" id="SM00257">
    <property type="entry name" value="LysM"/>
    <property type="match status" value="1"/>
</dbReference>
<evidence type="ECO:0000256" key="2">
    <source>
        <dbReference type="ARBA" id="ARBA00010266"/>
    </source>
</evidence>
<reference evidence="14 15" key="1">
    <citation type="submission" date="2018-04" db="EMBL/GenBank/DDBJ databases">
        <title>Genomic Encyclopedia of Archaeal and Bacterial Type Strains, Phase II (KMG-II): from individual species to whole genera.</title>
        <authorList>
            <person name="Goeker M."/>
        </authorList>
    </citation>
    <scope>NUCLEOTIDE SEQUENCE [LARGE SCALE GENOMIC DNA]</scope>
    <source>
        <strain evidence="14 15">DSM 18806</strain>
    </source>
</reference>
<dbReference type="InterPro" id="IPR018392">
    <property type="entry name" value="LysM"/>
</dbReference>
<proteinExistence type="inferred from homology"/>
<feature type="domain" description="LysM" evidence="13">
    <location>
        <begin position="264"/>
        <end position="307"/>
    </location>
</feature>
<dbReference type="Pfam" id="PF01476">
    <property type="entry name" value="LysM"/>
    <property type="match status" value="1"/>
</dbReference>
<dbReference type="GO" id="GO:0005576">
    <property type="term" value="C:extracellular region"/>
    <property type="evidence" value="ECO:0007669"/>
    <property type="project" value="UniProtKB-SubCell"/>
</dbReference>
<sequence length="990" mass="107031">MKIVQQKYLRTYIALSSVAASLLVGNKIAFAEEGYGTTATLAPIESTNPVLPVQQADELPVSAELPTEEETEAATETASSIPVETILDDGIYGTNQLSGTTQPNAYVVICAEESKVGEQTADEAGIFTVALESVPEGTTVLQVKVYKDATQTILLSESDWLVPAAEGTEEGTAVDAEDPQANPTDPSLPTTENETASTVGEEPVTDSAPEVALGTDDSSAEPIGETDSGSASADAEETAQAPLMTATAATATTTTVVEEAKGTWYYYVQSGDTLQKIATHYSTDVASLTRWNSLTSTLINIGQLLSVNGTNAYTEIDKETRTFATTAEFVNYLGQYATEIGNDYNLYASVMVAQASLETAYGTSKLSTVGNNLFGIKGSYAGNSIVMRTWEEESDGSIIWIDAFFRLYPSYYESMIDYAEKLRNGVSWDANYYKGTWKENTTSYQDATLYLTGRYATDSSYYIKLNAIISAYDLTKFDGPKTVAVNYNAIVASTNFSIDSLPWGTLGYKYLEPCSNYYGKEIAVTKQTVDGQYAFISCAGKELGWIDRDALKNFYTVPASYSLPIMNSGYSIDSMPWGEPGYAHVGDTAAYYGKLATVVRETANGVYAEISVDGVKLGWIDKRAFNAAFPSYNAVIRKGNYSIDSLPWGTSGYRTLDWSSSYVGKTVTVIGKSADGAYLCLAYNGSPLGWVDYRAFESFDATAAYYSAVVSGTNFSIDSQPWGEAGYVYLDSSSNYYGKEVIVTRKTANGAYAYITFDGKPLGWIDSKGLQNFSTVAASYSLPIMNGNYSIDSLPWGEPGFVKIADAAAYFGKLATVLRESVDGAYAEIAIDGQRIGWIDKRAFSNARQVSYYAGISGQNYSIDSLPWGTTGYQLLDSTNNYLGSLVKVVAESTDGNYKLIQLNGQNLGWVDYRALAALNTKAVNYAATIRSVGYSIDSLPWGTPGFTMLGLTSSYLNTSVQVIQESADGYYALVTLNGKTLGWVDKRCL</sequence>
<keyword evidence="3" id="KW-0964">Secreted</keyword>
<dbReference type="InterPro" id="IPR051056">
    <property type="entry name" value="Glycosyl_Hydrolase_73"/>
</dbReference>
<dbReference type="EMBL" id="QAOM01000002">
    <property type="protein sequence ID" value="PTQ86047.1"/>
    <property type="molecule type" value="Genomic_DNA"/>
</dbReference>
<dbReference type="PANTHER" id="PTHR33308:SF9">
    <property type="entry name" value="PEPTIDOGLYCAN HYDROLASE FLGJ"/>
    <property type="match status" value="1"/>
</dbReference>
<evidence type="ECO:0000256" key="11">
    <source>
        <dbReference type="SAM" id="SignalP"/>
    </source>
</evidence>
<keyword evidence="4" id="KW-0929">Antimicrobial</keyword>
<dbReference type="PROSITE" id="PS51780">
    <property type="entry name" value="GW"/>
    <property type="match status" value="2"/>
</dbReference>
<dbReference type="RefSeq" id="WP_108031634.1">
    <property type="nucleotide sequence ID" value="NZ_QAOM01000002.1"/>
</dbReference>
<keyword evidence="7 14" id="KW-0378">Hydrolase</keyword>
<evidence type="ECO:0000256" key="4">
    <source>
        <dbReference type="ARBA" id="ARBA00022529"/>
    </source>
</evidence>
<dbReference type="Gene3D" id="1.10.530.10">
    <property type="match status" value="1"/>
</dbReference>
<dbReference type="Proteomes" id="UP000244161">
    <property type="component" value="Unassembled WGS sequence"/>
</dbReference>
<comment type="caution">
    <text evidence="14">The sequence shown here is derived from an EMBL/GenBank/DDBJ whole genome shotgun (WGS) entry which is preliminary data.</text>
</comment>
<evidence type="ECO:0000256" key="1">
    <source>
        <dbReference type="ARBA" id="ARBA00004613"/>
    </source>
</evidence>
<dbReference type="GO" id="GO:0071555">
    <property type="term" value="P:cell wall organization"/>
    <property type="evidence" value="ECO:0007669"/>
    <property type="project" value="UniProtKB-KW"/>
</dbReference>
<keyword evidence="5" id="KW-0081">Bacteriolytic enzyme</keyword>
<dbReference type="InterPro" id="IPR036779">
    <property type="entry name" value="LysM_dom_sf"/>
</dbReference>
<evidence type="ECO:0000313" key="14">
    <source>
        <dbReference type="EMBL" id="PTQ86047.1"/>
    </source>
</evidence>
<evidence type="ECO:0000256" key="3">
    <source>
        <dbReference type="ARBA" id="ARBA00022525"/>
    </source>
</evidence>
<dbReference type="GO" id="GO:0004040">
    <property type="term" value="F:amidase activity"/>
    <property type="evidence" value="ECO:0007669"/>
    <property type="project" value="InterPro"/>
</dbReference>
<feature type="domain" description="GW" evidence="12">
    <location>
        <begin position="481"/>
        <end position="556"/>
    </location>
</feature>
<dbReference type="Pfam" id="PF01832">
    <property type="entry name" value="Glucosaminidase"/>
    <property type="match status" value="1"/>
</dbReference>
<comment type="similarity">
    <text evidence="2">Belongs to the glycosyl hydrolase 73 family.</text>
</comment>
<dbReference type="OrthoDB" id="2155627at2"/>
<feature type="compositionally biased region" description="Polar residues" evidence="10">
    <location>
        <begin position="181"/>
        <end position="198"/>
    </location>
</feature>
<evidence type="ECO:0000259" key="12">
    <source>
        <dbReference type="PROSITE" id="PS51780"/>
    </source>
</evidence>
<feature type="region of interest" description="Disordered" evidence="10">
    <location>
        <begin position="168"/>
        <end position="245"/>
    </location>
</feature>
<evidence type="ECO:0000256" key="10">
    <source>
        <dbReference type="SAM" id="MobiDB-lite"/>
    </source>
</evidence>
<dbReference type="PROSITE" id="PS51782">
    <property type="entry name" value="LYSM"/>
    <property type="match status" value="1"/>
</dbReference>
<keyword evidence="8" id="KW-0961">Cell wall biogenesis/degradation</keyword>
<dbReference type="Pfam" id="PF13457">
    <property type="entry name" value="GW"/>
    <property type="match status" value="7"/>
</dbReference>
<accession>A0A2T5IQD6</accession>
<dbReference type="SMART" id="SM00047">
    <property type="entry name" value="LYZ2"/>
    <property type="match status" value="1"/>
</dbReference>
<evidence type="ECO:0000256" key="9">
    <source>
        <dbReference type="ARBA" id="ARBA00032108"/>
    </source>
</evidence>
<feature type="signal peptide" evidence="11">
    <location>
        <begin position="1"/>
        <end position="31"/>
    </location>
</feature>
<dbReference type="PANTHER" id="PTHR33308">
    <property type="entry name" value="PEPTIDOGLYCAN HYDROLASE FLGJ"/>
    <property type="match status" value="1"/>
</dbReference>
<dbReference type="InterPro" id="IPR038200">
    <property type="entry name" value="GW_dom_sf"/>
</dbReference>
<dbReference type="Gene3D" id="3.10.350.10">
    <property type="entry name" value="LysM domain"/>
    <property type="match status" value="1"/>
</dbReference>
<keyword evidence="15" id="KW-1185">Reference proteome</keyword>
<dbReference type="Gene3D" id="4.10.80.30">
    <property type="entry name" value="DNA polymerase, domain 6"/>
    <property type="match status" value="1"/>
</dbReference>